<evidence type="ECO:0000313" key="3">
    <source>
        <dbReference type="EMBL" id="TDG95951.1"/>
    </source>
</evidence>
<dbReference type="EMBL" id="SCKG01000030">
    <property type="protein sequence ID" value="TDG95951.1"/>
    <property type="molecule type" value="Genomic_DNA"/>
</dbReference>
<reference evidence="3 4" key="1">
    <citation type="submission" date="2019-01" db="EMBL/GenBank/DDBJ databases">
        <title>A chromosome-scale genome assembly of the yellow perch, Perca flavescens.</title>
        <authorList>
            <person name="Feron R."/>
            <person name="Morvezen R."/>
            <person name="Bestin A."/>
            <person name="Haffray P."/>
            <person name="Klopp C."/>
            <person name="Zahm M."/>
            <person name="Cabau C."/>
            <person name="Roques C."/>
            <person name="Donnadieu C."/>
            <person name="Bouchez O."/>
            <person name="Christie M."/>
            <person name="Larson W."/>
            <person name="Guiguen Y."/>
        </authorList>
    </citation>
    <scope>NUCLEOTIDE SEQUENCE [LARGE SCALE GENOMIC DNA]</scope>
    <source>
        <strain evidence="3">YP-PL-M2</strain>
        <tissue evidence="3">Blood</tissue>
    </source>
</reference>
<organism evidence="3 4">
    <name type="scientific">Perca flavescens</name>
    <name type="common">American yellow perch</name>
    <name type="synonym">Morone flavescens</name>
    <dbReference type="NCBI Taxonomy" id="8167"/>
    <lineage>
        <taxon>Eukaryota</taxon>
        <taxon>Metazoa</taxon>
        <taxon>Chordata</taxon>
        <taxon>Craniata</taxon>
        <taxon>Vertebrata</taxon>
        <taxon>Euteleostomi</taxon>
        <taxon>Actinopterygii</taxon>
        <taxon>Neopterygii</taxon>
        <taxon>Teleostei</taxon>
        <taxon>Neoteleostei</taxon>
        <taxon>Acanthomorphata</taxon>
        <taxon>Eupercaria</taxon>
        <taxon>Perciformes</taxon>
        <taxon>Percoidei</taxon>
        <taxon>Percidae</taxon>
        <taxon>Percinae</taxon>
        <taxon>Perca</taxon>
    </lineage>
</organism>
<dbReference type="SUPFAM" id="SSF56672">
    <property type="entry name" value="DNA/RNA polymerases"/>
    <property type="match status" value="1"/>
</dbReference>
<feature type="domain" description="Reverse transcriptase" evidence="2">
    <location>
        <begin position="135"/>
        <end position="236"/>
    </location>
</feature>
<proteinExistence type="predicted"/>
<name>A0A484BY30_PERFV</name>
<dbReference type="InterPro" id="IPR000477">
    <property type="entry name" value="RT_dom"/>
</dbReference>
<feature type="compositionally biased region" description="Polar residues" evidence="1">
    <location>
        <begin position="466"/>
        <end position="476"/>
    </location>
</feature>
<dbReference type="InterPro" id="IPR043502">
    <property type="entry name" value="DNA/RNA_pol_sf"/>
</dbReference>
<accession>A0A484BY30</accession>
<dbReference type="AlphaFoldDB" id="A0A484BY30"/>
<feature type="region of interest" description="Disordered" evidence="1">
    <location>
        <begin position="514"/>
        <end position="536"/>
    </location>
</feature>
<dbReference type="PANTHER" id="PTHR19446">
    <property type="entry name" value="REVERSE TRANSCRIPTASES"/>
    <property type="match status" value="1"/>
</dbReference>
<gene>
    <name evidence="3" type="ORF">EPR50_G00242840</name>
</gene>
<keyword evidence="4" id="KW-1185">Reference proteome</keyword>
<dbReference type="Proteomes" id="UP000295070">
    <property type="component" value="Unassembled WGS sequence"/>
</dbReference>
<feature type="compositionally biased region" description="Acidic residues" evidence="1">
    <location>
        <begin position="519"/>
        <end position="530"/>
    </location>
</feature>
<evidence type="ECO:0000259" key="2">
    <source>
        <dbReference type="Pfam" id="PF00078"/>
    </source>
</evidence>
<sequence>MVNGEGFSTLTRKHGVKICPSFHMVNGEGFSTLTRKHGLPETSTEYVEDDEAFTRFCRDLPSVSGDDNEELEGPLTEEEVFRVLQGMQGGKAPGIDGLPPEFYKTFWDVLDVFTESFDGCSLPQSCRRAVLTLLPKKGDLQDIKNWRPVSLCADYKMLSKVLASRLKLVLDRVIHKTQTYCVPGRSIVSLIRDILTVSGSLGVDTGLVSLDQEKPFDRVEHRYLWKVLERFGLSPGFIAKIKTGTCSISVLLDLKDGSRPGLTERLMRAGVTTLKGIVEAAGPGFQNTEAVAFLLGLRSARHTRTILNEWINRLDKGETEMLQNYFNWTEIPVSGDPFPDIGFLINNTDSPAQHTPRVADFHMQIGKGLYRNCVLATHNKMLSERKDMVWKDRLLKPLWRVLYKPPLNKRSGDLQWRILHGALAMKVWTLLSQCENREEGAPPSKTTLCGEHDSQTKAQRVDQDSSEVPSGQSAQQHQTHLDSICMLLEENISTFVKNELKKIQKVLSPDYPKLMESQREDEEVLDGEDEEQRRSSREAFLKITLHFLRRMKQEELADRLQSSKRISLKI</sequence>
<dbReference type="Pfam" id="PF00078">
    <property type="entry name" value="RVT_1"/>
    <property type="match status" value="1"/>
</dbReference>
<comment type="caution">
    <text evidence="3">The sequence shown here is derived from an EMBL/GenBank/DDBJ whole genome shotgun (WGS) entry which is preliminary data.</text>
</comment>
<dbReference type="STRING" id="8167.A0A484BY30"/>
<evidence type="ECO:0000313" key="4">
    <source>
        <dbReference type="Proteomes" id="UP000295070"/>
    </source>
</evidence>
<feature type="compositionally biased region" description="Basic and acidic residues" evidence="1">
    <location>
        <begin position="450"/>
        <end position="463"/>
    </location>
</feature>
<feature type="region of interest" description="Disordered" evidence="1">
    <location>
        <begin position="439"/>
        <end position="476"/>
    </location>
</feature>
<dbReference type="CDD" id="cd01650">
    <property type="entry name" value="RT_nLTR_like"/>
    <property type="match status" value="1"/>
</dbReference>
<evidence type="ECO:0000256" key="1">
    <source>
        <dbReference type="SAM" id="MobiDB-lite"/>
    </source>
</evidence>
<protein>
    <recommendedName>
        <fullName evidence="2">Reverse transcriptase domain-containing protein</fullName>
    </recommendedName>
</protein>